<name>A0A3S5FEL3_9PLAT</name>
<evidence type="ECO:0000256" key="1">
    <source>
        <dbReference type="SAM" id="MobiDB-lite"/>
    </source>
</evidence>
<reference evidence="2" key="1">
    <citation type="submission" date="2018-11" db="EMBL/GenBank/DDBJ databases">
        <authorList>
            <consortium name="Pathogen Informatics"/>
        </authorList>
    </citation>
    <scope>NUCLEOTIDE SEQUENCE</scope>
</reference>
<dbReference type="EMBL" id="CAAALY010078232">
    <property type="protein sequence ID" value="VEL26121.1"/>
    <property type="molecule type" value="Genomic_DNA"/>
</dbReference>
<dbReference type="AlphaFoldDB" id="A0A3S5FEL3"/>
<keyword evidence="3" id="KW-1185">Reference proteome</keyword>
<comment type="caution">
    <text evidence="2">The sequence shown here is derived from an EMBL/GenBank/DDBJ whole genome shotgun (WGS) entry which is preliminary data.</text>
</comment>
<sequence>MGKGERAAQNGQLPFDDTGRGVEPTGWMGIAESYSSAETGFRISSPFKLSLSLSFHSSFFPISLRVYETFLTCLHTHIHTHTHKDIDAGIDAAPIALETQTYTHAQCPDNSHSCRYTFKERWSNWN</sequence>
<proteinExistence type="predicted"/>
<protein>
    <submittedName>
        <fullName evidence="2">Uncharacterized protein</fullName>
    </submittedName>
</protein>
<organism evidence="2 3">
    <name type="scientific">Protopolystoma xenopodis</name>
    <dbReference type="NCBI Taxonomy" id="117903"/>
    <lineage>
        <taxon>Eukaryota</taxon>
        <taxon>Metazoa</taxon>
        <taxon>Spiralia</taxon>
        <taxon>Lophotrochozoa</taxon>
        <taxon>Platyhelminthes</taxon>
        <taxon>Monogenea</taxon>
        <taxon>Polyopisthocotylea</taxon>
        <taxon>Polystomatidea</taxon>
        <taxon>Polystomatidae</taxon>
        <taxon>Protopolystoma</taxon>
    </lineage>
</organism>
<feature type="region of interest" description="Disordered" evidence="1">
    <location>
        <begin position="1"/>
        <end position="21"/>
    </location>
</feature>
<accession>A0A3S5FEL3</accession>
<gene>
    <name evidence="2" type="ORF">PXEA_LOCUS19561</name>
</gene>
<evidence type="ECO:0000313" key="2">
    <source>
        <dbReference type="EMBL" id="VEL26121.1"/>
    </source>
</evidence>
<evidence type="ECO:0000313" key="3">
    <source>
        <dbReference type="Proteomes" id="UP000784294"/>
    </source>
</evidence>
<dbReference type="Proteomes" id="UP000784294">
    <property type="component" value="Unassembled WGS sequence"/>
</dbReference>